<dbReference type="InterPro" id="IPR014729">
    <property type="entry name" value="Rossmann-like_a/b/a_fold"/>
</dbReference>
<feature type="binding site" evidence="9">
    <location>
        <position position="87"/>
    </location>
    <ligand>
        <name>substrate</name>
    </ligand>
</feature>
<dbReference type="HAMAP" id="MF_00151">
    <property type="entry name" value="PPAT_bact"/>
    <property type="match status" value="1"/>
</dbReference>
<dbReference type="UniPathway" id="UPA00241">
    <property type="reaction ID" value="UER00355"/>
</dbReference>
<dbReference type="Gene3D" id="3.40.50.620">
    <property type="entry name" value="HUPs"/>
    <property type="match status" value="1"/>
</dbReference>
<dbReference type="RefSeq" id="WP_016308680.1">
    <property type="nucleotide sequence ID" value="NZ_CAJTBT010000004.1"/>
</dbReference>
<dbReference type="PANTHER" id="PTHR21342:SF1">
    <property type="entry name" value="PHOSPHOPANTETHEINE ADENYLYLTRANSFERASE"/>
    <property type="match status" value="1"/>
</dbReference>
<feature type="binding site" evidence="9">
    <location>
        <begin position="9"/>
        <end position="10"/>
    </location>
    <ligand>
        <name>ATP</name>
        <dbReference type="ChEBI" id="CHEBI:30616"/>
    </ligand>
</feature>
<name>A0A4S4G3S5_9ACTN</name>
<dbReference type="Proteomes" id="UP000308978">
    <property type="component" value="Unassembled WGS sequence"/>
</dbReference>
<evidence type="ECO:0000256" key="5">
    <source>
        <dbReference type="ARBA" id="ARBA00022840"/>
    </source>
</evidence>
<protein>
    <recommendedName>
        <fullName evidence="9">Phosphopantetheine adenylyltransferase</fullName>
        <ecNumber evidence="9">2.7.7.3</ecNumber>
    </recommendedName>
    <alternativeName>
        <fullName evidence="9">Dephospho-CoA pyrophosphorylase</fullName>
    </alternativeName>
    <alternativeName>
        <fullName evidence="9">Pantetheine-phosphate adenylyltransferase</fullName>
        <shortName evidence="9">PPAT</shortName>
    </alternativeName>
</protein>
<evidence type="ECO:0000313" key="11">
    <source>
        <dbReference type="EMBL" id="THG38230.1"/>
    </source>
</evidence>
<comment type="subcellular location">
    <subcellularLocation>
        <location evidence="9">Cytoplasm</location>
    </subcellularLocation>
</comment>
<evidence type="ECO:0000256" key="6">
    <source>
        <dbReference type="ARBA" id="ARBA00022842"/>
    </source>
</evidence>
<feature type="binding site" evidence="9">
    <location>
        <begin position="123"/>
        <end position="129"/>
    </location>
    <ligand>
        <name>ATP</name>
        <dbReference type="ChEBI" id="CHEBI:30616"/>
    </ligand>
</feature>
<comment type="function">
    <text evidence="9">Reversibly transfers an adenylyl group from ATP to 4'-phosphopantetheine, yielding dephospho-CoA (dPCoA) and pyrophosphate.</text>
</comment>
<comment type="cofactor">
    <cofactor evidence="9">
        <name>Mg(2+)</name>
        <dbReference type="ChEBI" id="CHEBI:18420"/>
    </cofactor>
</comment>
<comment type="catalytic activity">
    <reaction evidence="8 9">
        <text>(R)-4'-phosphopantetheine + ATP + H(+) = 3'-dephospho-CoA + diphosphate</text>
        <dbReference type="Rhea" id="RHEA:19801"/>
        <dbReference type="ChEBI" id="CHEBI:15378"/>
        <dbReference type="ChEBI" id="CHEBI:30616"/>
        <dbReference type="ChEBI" id="CHEBI:33019"/>
        <dbReference type="ChEBI" id="CHEBI:57328"/>
        <dbReference type="ChEBI" id="CHEBI:61723"/>
        <dbReference type="EC" id="2.7.7.3"/>
    </reaction>
</comment>
<feature type="site" description="Transition state stabilizer" evidence="9">
    <location>
        <position position="17"/>
    </location>
</feature>
<dbReference type="NCBIfam" id="TIGR01510">
    <property type="entry name" value="coaD_prev_kdtB"/>
    <property type="match status" value="1"/>
</dbReference>
<dbReference type="GO" id="GO:0004595">
    <property type="term" value="F:pantetheine-phosphate adenylyltransferase activity"/>
    <property type="evidence" value="ECO:0007669"/>
    <property type="project" value="UniProtKB-UniRule"/>
</dbReference>
<comment type="subunit">
    <text evidence="9">Homohexamer.</text>
</comment>
<dbReference type="EMBL" id="SSTJ01000002">
    <property type="protein sequence ID" value="THG38230.1"/>
    <property type="molecule type" value="Genomic_DNA"/>
</dbReference>
<organism evidence="11 12">
    <name type="scientific">Adlercreutzia caecimuris</name>
    <dbReference type="NCBI Taxonomy" id="671266"/>
    <lineage>
        <taxon>Bacteria</taxon>
        <taxon>Bacillati</taxon>
        <taxon>Actinomycetota</taxon>
        <taxon>Coriobacteriia</taxon>
        <taxon>Eggerthellales</taxon>
        <taxon>Eggerthellaceae</taxon>
        <taxon>Adlercreutzia</taxon>
    </lineage>
</organism>
<evidence type="ECO:0000256" key="8">
    <source>
        <dbReference type="ARBA" id="ARBA00029346"/>
    </source>
</evidence>
<gene>
    <name evidence="9 11" type="primary">coaD</name>
    <name evidence="11" type="ORF">E5986_02050</name>
</gene>
<comment type="pathway">
    <text evidence="9">Cofactor biosynthesis; coenzyme A biosynthesis; CoA from (R)-pantothenate: step 4/5.</text>
</comment>
<evidence type="ECO:0000259" key="10">
    <source>
        <dbReference type="Pfam" id="PF01467"/>
    </source>
</evidence>
<evidence type="ECO:0000256" key="3">
    <source>
        <dbReference type="ARBA" id="ARBA00022695"/>
    </source>
</evidence>
<accession>A0A4S4G3S5</accession>
<evidence type="ECO:0000256" key="4">
    <source>
        <dbReference type="ARBA" id="ARBA00022741"/>
    </source>
</evidence>
<feature type="domain" description="Cytidyltransferase-like" evidence="10">
    <location>
        <begin position="5"/>
        <end position="133"/>
    </location>
</feature>
<dbReference type="SUPFAM" id="SSF52374">
    <property type="entry name" value="Nucleotidylyl transferase"/>
    <property type="match status" value="1"/>
</dbReference>
<dbReference type="GeneID" id="82190070"/>
<dbReference type="CDD" id="cd02163">
    <property type="entry name" value="PPAT"/>
    <property type="match status" value="1"/>
</dbReference>
<dbReference type="InterPro" id="IPR004821">
    <property type="entry name" value="Cyt_trans-like"/>
</dbReference>
<evidence type="ECO:0000256" key="9">
    <source>
        <dbReference type="HAMAP-Rule" id="MF_00151"/>
    </source>
</evidence>
<keyword evidence="2 9" id="KW-0808">Transferase</keyword>
<dbReference type="NCBIfam" id="TIGR00125">
    <property type="entry name" value="cyt_tran_rel"/>
    <property type="match status" value="1"/>
</dbReference>
<keyword evidence="4 9" id="KW-0547">Nucleotide-binding</keyword>
<evidence type="ECO:0000256" key="7">
    <source>
        <dbReference type="ARBA" id="ARBA00022993"/>
    </source>
</evidence>
<feature type="binding site" evidence="9">
    <location>
        <position position="98"/>
    </location>
    <ligand>
        <name>ATP</name>
        <dbReference type="ChEBI" id="CHEBI:30616"/>
    </ligand>
</feature>
<dbReference type="PRINTS" id="PR01020">
    <property type="entry name" value="LPSBIOSNTHSS"/>
</dbReference>
<feature type="binding site" evidence="9">
    <location>
        <position position="73"/>
    </location>
    <ligand>
        <name>substrate</name>
    </ligand>
</feature>
<dbReference type="Pfam" id="PF01467">
    <property type="entry name" value="CTP_transf_like"/>
    <property type="match status" value="1"/>
</dbReference>
<keyword evidence="1 9" id="KW-0963">Cytoplasm</keyword>
<keyword evidence="6 9" id="KW-0460">Magnesium</keyword>
<dbReference type="GO" id="GO:0015937">
    <property type="term" value="P:coenzyme A biosynthetic process"/>
    <property type="evidence" value="ECO:0007669"/>
    <property type="project" value="UniProtKB-UniRule"/>
</dbReference>
<proteinExistence type="inferred from homology"/>
<dbReference type="PANTHER" id="PTHR21342">
    <property type="entry name" value="PHOSPHOPANTETHEINE ADENYLYLTRANSFERASE"/>
    <property type="match status" value="1"/>
</dbReference>
<dbReference type="EC" id="2.7.7.3" evidence="9"/>
<dbReference type="InterPro" id="IPR001980">
    <property type="entry name" value="PPAT"/>
</dbReference>
<sequence>MKRALTPGTFDPITVGHLDVISRAAQLVDEVVVAVAVSAKKQPLFSLEERVRLAREATAHLANVRVEPFDELLVDFAHRVGAQAVVKGLRAITDFEYEFQMTALNYQLDKELETLFIMSTPQHMYLSSSIVREIASLGGDVSQFVSPCVEEALRRRYAEIAAGK</sequence>
<feature type="binding site" evidence="9">
    <location>
        <position position="9"/>
    </location>
    <ligand>
        <name>substrate</name>
    </ligand>
</feature>
<evidence type="ECO:0000313" key="12">
    <source>
        <dbReference type="Proteomes" id="UP000308978"/>
    </source>
</evidence>
<feature type="binding site" evidence="9">
    <location>
        <begin position="88"/>
        <end position="90"/>
    </location>
    <ligand>
        <name>ATP</name>
        <dbReference type="ChEBI" id="CHEBI:30616"/>
    </ligand>
</feature>
<dbReference type="GO" id="GO:0005524">
    <property type="term" value="F:ATP binding"/>
    <property type="evidence" value="ECO:0007669"/>
    <property type="project" value="UniProtKB-KW"/>
</dbReference>
<keyword evidence="3 9" id="KW-0548">Nucleotidyltransferase</keyword>
<dbReference type="GO" id="GO:0005737">
    <property type="term" value="C:cytoplasm"/>
    <property type="evidence" value="ECO:0007669"/>
    <property type="project" value="UniProtKB-SubCell"/>
</dbReference>
<evidence type="ECO:0000256" key="1">
    <source>
        <dbReference type="ARBA" id="ARBA00022490"/>
    </source>
</evidence>
<comment type="similarity">
    <text evidence="9">Belongs to the bacterial CoaD family.</text>
</comment>
<dbReference type="AlphaFoldDB" id="A0A4S4G3S5"/>
<feature type="binding site" evidence="9">
    <location>
        <position position="41"/>
    </location>
    <ligand>
        <name>substrate</name>
    </ligand>
</feature>
<reference evidence="11 12" key="1">
    <citation type="submission" date="2019-04" db="EMBL/GenBank/DDBJ databases">
        <title>Microbes associate with the intestines of laboratory mice.</title>
        <authorList>
            <person name="Navarre W."/>
            <person name="Wong E."/>
            <person name="Huang K.C."/>
            <person name="Tropini C."/>
            <person name="Ng K."/>
            <person name="Yu B."/>
        </authorList>
    </citation>
    <scope>NUCLEOTIDE SEQUENCE [LARGE SCALE GENOMIC DNA]</scope>
    <source>
        <strain evidence="11 12">NM80_B27</strain>
    </source>
</reference>
<keyword evidence="5 9" id="KW-0067">ATP-binding</keyword>
<evidence type="ECO:0000256" key="2">
    <source>
        <dbReference type="ARBA" id="ARBA00022679"/>
    </source>
</evidence>
<comment type="caution">
    <text evidence="11">The sequence shown here is derived from an EMBL/GenBank/DDBJ whole genome shotgun (WGS) entry which is preliminary data.</text>
</comment>
<feature type="binding site" evidence="9">
    <location>
        <position position="17"/>
    </location>
    <ligand>
        <name>ATP</name>
        <dbReference type="ChEBI" id="CHEBI:30616"/>
    </ligand>
</feature>
<keyword evidence="7 9" id="KW-0173">Coenzyme A biosynthesis</keyword>